<dbReference type="PATRIC" id="fig|272562.8.peg.3251"/>
<dbReference type="Gene3D" id="3.40.50.2000">
    <property type="entry name" value="Glycogen Phosphorylase B"/>
    <property type="match status" value="2"/>
</dbReference>
<dbReference type="CDD" id="cd03822">
    <property type="entry name" value="GT4_mannosyltransferase-like"/>
    <property type="match status" value="1"/>
</dbReference>
<evidence type="ECO:0000259" key="1">
    <source>
        <dbReference type="Pfam" id="PF00534"/>
    </source>
</evidence>
<keyword evidence="3" id="KW-1185">Reference proteome</keyword>
<evidence type="ECO:0000313" key="2">
    <source>
        <dbReference type="EMBL" id="AAK81008.1"/>
    </source>
</evidence>
<dbReference type="PANTHER" id="PTHR12526">
    <property type="entry name" value="GLYCOSYLTRANSFERASE"/>
    <property type="match status" value="1"/>
</dbReference>
<dbReference type="GeneID" id="44999555"/>
<dbReference type="OrthoDB" id="9810929at2"/>
<dbReference type="GO" id="GO:0016757">
    <property type="term" value="F:glycosyltransferase activity"/>
    <property type="evidence" value="ECO:0007669"/>
    <property type="project" value="InterPro"/>
</dbReference>
<dbReference type="Proteomes" id="UP000000814">
    <property type="component" value="Chromosome"/>
</dbReference>
<dbReference type="InterPro" id="IPR001296">
    <property type="entry name" value="Glyco_trans_1"/>
</dbReference>
<dbReference type="AlphaFoldDB" id="Q97EP0"/>
<sequence>MKVCMISGALPPIKCGVGDYSDILCSHLNKNSNIDLSVITSYDANKSYDYKIYNEIKSWNITELGRVLKLIKGISPDIVHIQYPTVSYKKGMMINILPYFLHKKYKVITTLHEYTDSSILGKIRTNVGVLPSDLVIVVDDRYKKDLEKKKLFNKVRIEKINIGSNIPKSQKTYGEILSLKNKLLFHDKKKIIGYFGFVNNKKGIENILLAVKCLKDSGYKDVQFNIMAELDASNAYHNKILKMIIDLGLNKDVLITGYLRKQVVGDYVKACDVMVLPFLDGLSSKNGSFICALQEKRSIITTKPQIDNVYNKYKDERYVYFVDRVNNYKEIYNGLIDLLFQNKFSTVGNNLNDFSWESIADEHYKVYKLLEN</sequence>
<dbReference type="EMBL" id="AE001437">
    <property type="protein sequence ID" value="AAK81008.1"/>
    <property type="molecule type" value="Genomic_DNA"/>
</dbReference>
<accession>Q97EP0</accession>
<dbReference type="eggNOG" id="COG0438">
    <property type="taxonomic scope" value="Bacteria"/>
</dbReference>
<organism evidence="2 3">
    <name type="scientific">Clostridium acetobutylicum (strain ATCC 824 / DSM 792 / JCM 1419 / IAM 19013 / LMG 5710 / NBRC 13948 / NRRL B-527 / VKM B-1787 / 2291 / W)</name>
    <dbReference type="NCBI Taxonomy" id="272562"/>
    <lineage>
        <taxon>Bacteria</taxon>
        <taxon>Bacillati</taxon>
        <taxon>Bacillota</taxon>
        <taxon>Clostridia</taxon>
        <taxon>Eubacteriales</taxon>
        <taxon>Clostridiaceae</taxon>
        <taxon>Clostridium</taxon>
    </lineage>
</organism>
<feature type="domain" description="Glycosyl transferase family 1" evidence="1">
    <location>
        <begin position="180"/>
        <end position="277"/>
    </location>
</feature>
<gene>
    <name evidence="2" type="ordered locus">CA_C3068</name>
</gene>
<dbReference type="STRING" id="272562.CA_C3068"/>
<protein>
    <submittedName>
        <fullName evidence="2">Glycosyltransferase</fullName>
    </submittedName>
</protein>
<dbReference type="RefSeq" id="WP_010966349.1">
    <property type="nucleotide sequence ID" value="NC_003030.1"/>
</dbReference>
<dbReference type="SUPFAM" id="SSF53756">
    <property type="entry name" value="UDP-Glycosyltransferase/glycogen phosphorylase"/>
    <property type="match status" value="1"/>
</dbReference>
<proteinExistence type="predicted"/>
<reference evidence="2 3" key="1">
    <citation type="journal article" date="2001" name="J. Bacteriol.">
        <title>Genome sequence and comparative analysis of the solvent-producing bacterium Clostridium acetobutylicum.</title>
        <authorList>
            <person name="Nolling J."/>
            <person name="Breton G."/>
            <person name="Omelchenko M.V."/>
            <person name="Makarova K.S."/>
            <person name="Zeng Q."/>
            <person name="Gibson R."/>
            <person name="Lee H.M."/>
            <person name="Dubois J."/>
            <person name="Qiu D."/>
            <person name="Hitti J."/>
            <person name="Wolf Y.I."/>
            <person name="Tatusov R.L."/>
            <person name="Sabathe F."/>
            <person name="Doucette-Stamm L."/>
            <person name="Soucaille P."/>
            <person name="Daly M.J."/>
            <person name="Bennett G.N."/>
            <person name="Koonin E.V."/>
            <person name="Smith D.R."/>
        </authorList>
    </citation>
    <scope>NUCLEOTIDE SEQUENCE [LARGE SCALE GENOMIC DNA]</scope>
    <source>
        <strain evidence="3">ATCC 824 / DSM 792 / JCM 1419 / LMG 5710 / VKM B-1787</strain>
    </source>
</reference>
<evidence type="ECO:0000313" key="3">
    <source>
        <dbReference type="Proteomes" id="UP000000814"/>
    </source>
</evidence>
<dbReference type="Pfam" id="PF00534">
    <property type="entry name" value="Glycos_transf_1"/>
    <property type="match status" value="1"/>
</dbReference>
<name>Q97EP0_CLOAB</name>
<dbReference type="KEGG" id="cac:CA_C3068"/>
<dbReference type="HOGENOM" id="CLU_009583_41_0_9"/>
<dbReference type="PANTHER" id="PTHR12526:SF572">
    <property type="entry name" value="BLL5144 PROTEIN"/>
    <property type="match status" value="1"/>
</dbReference>
<dbReference type="PIR" id="E97277">
    <property type="entry name" value="E97277"/>
</dbReference>